<reference evidence="1 2" key="1">
    <citation type="journal article" date="2015" name="Genome Announc.">
        <title>Expanding the biotechnology potential of lactobacilli through comparative genomics of 213 strains and associated genera.</title>
        <authorList>
            <person name="Sun Z."/>
            <person name="Harris H.M."/>
            <person name="McCann A."/>
            <person name="Guo C."/>
            <person name="Argimon S."/>
            <person name="Zhang W."/>
            <person name="Yang X."/>
            <person name="Jeffery I.B."/>
            <person name="Cooney J.C."/>
            <person name="Kagawa T.F."/>
            <person name="Liu W."/>
            <person name="Song Y."/>
            <person name="Salvetti E."/>
            <person name="Wrobel A."/>
            <person name="Rasinkangas P."/>
            <person name="Parkhill J."/>
            <person name="Rea M.C."/>
            <person name="O'Sullivan O."/>
            <person name="Ritari J."/>
            <person name="Douillard F.P."/>
            <person name="Paul Ross R."/>
            <person name="Yang R."/>
            <person name="Briner A.E."/>
            <person name="Felis G.E."/>
            <person name="de Vos W.M."/>
            <person name="Barrangou R."/>
            <person name="Klaenhammer T.R."/>
            <person name="Caufield P.W."/>
            <person name="Cui Y."/>
            <person name="Zhang H."/>
            <person name="O'Toole P.W."/>
        </authorList>
    </citation>
    <scope>NUCLEOTIDE SEQUENCE [LARGE SCALE GENOMIC DNA]</scope>
    <source>
        <strain evidence="1 2">DSM 20183</strain>
    </source>
</reference>
<dbReference type="PATRIC" id="fig|1423811.3.peg.1405"/>
<dbReference type="STRING" id="1423811.FC72_GL001381"/>
<dbReference type="EMBL" id="AZDG01000003">
    <property type="protein sequence ID" value="KRK65311.1"/>
    <property type="molecule type" value="Genomic_DNA"/>
</dbReference>
<name>A0A0R1J2A7_9LACO</name>
<proteinExistence type="predicted"/>
<accession>A0A0R1J2A7</accession>
<evidence type="ECO:0000313" key="2">
    <source>
        <dbReference type="Proteomes" id="UP000050929"/>
    </source>
</evidence>
<keyword evidence="2" id="KW-1185">Reference proteome</keyword>
<evidence type="ECO:0000313" key="1">
    <source>
        <dbReference type="EMBL" id="KRK65311.1"/>
    </source>
</evidence>
<organism evidence="1 2">
    <name type="scientific">Companilactobacillus tucceti DSM 20183</name>
    <dbReference type="NCBI Taxonomy" id="1423811"/>
    <lineage>
        <taxon>Bacteria</taxon>
        <taxon>Bacillati</taxon>
        <taxon>Bacillota</taxon>
        <taxon>Bacilli</taxon>
        <taxon>Lactobacillales</taxon>
        <taxon>Lactobacillaceae</taxon>
        <taxon>Companilactobacillus</taxon>
    </lineage>
</organism>
<protein>
    <submittedName>
        <fullName evidence="1">Uncharacterized protein</fullName>
    </submittedName>
</protein>
<dbReference type="AlphaFoldDB" id="A0A0R1J2A7"/>
<gene>
    <name evidence="1" type="ORF">FC72_GL001381</name>
</gene>
<comment type="caution">
    <text evidence="1">The sequence shown here is derived from an EMBL/GenBank/DDBJ whole genome shotgun (WGS) entry which is preliminary data.</text>
</comment>
<sequence length="58" mass="6501">MLSHEKITKLEKKLKAFINSSDVLANDTKVEMAPNIDGTNIQDTSVFGRSSFEDLFLI</sequence>
<dbReference type="Proteomes" id="UP000050929">
    <property type="component" value="Unassembled WGS sequence"/>
</dbReference>